<reference evidence="13" key="1">
    <citation type="submission" date="2024-06" db="EMBL/GenBank/DDBJ databases">
        <title>Sequencing and assembly of the genome of Dyadobacter sp. strain 676, a symbiont of Cyamopsis tetragonoloba.</title>
        <authorList>
            <person name="Guro P."/>
            <person name="Sazanova A."/>
            <person name="Kuznetsova I."/>
            <person name="Belimov A."/>
            <person name="Safronova V."/>
        </authorList>
    </citation>
    <scope>NUCLEOTIDE SEQUENCE</scope>
    <source>
        <strain evidence="13">676</strain>
    </source>
</reference>
<name>A0AAU8FIB1_9BACT</name>
<dbReference type="InterPro" id="IPR024079">
    <property type="entry name" value="MetalloPept_cat_dom_sf"/>
</dbReference>
<evidence type="ECO:0000256" key="8">
    <source>
        <dbReference type="ARBA" id="ARBA00023157"/>
    </source>
</evidence>
<dbReference type="GO" id="GO:0046872">
    <property type="term" value="F:metal ion binding"/>
    <property type="evidence" value="ECO:0007669"/>
    <property type="project" value="UniProtKB-KW"/>
</dbReference>
<keyword evidence="8" id="KW-1015">Disulfide bond</keyword>
<dbReference type="Pfam" id="PF05572">
    <property type="entry name" value="Peptidase_M43"/>
    <property type="match status" value="1"/>
</dbReference>
<dbReference type="AlphaFoldDB" id="A0AAU8FIB1"/>
<proteinExistence type="inferred from homology"/>
<evidence type="ECO:0000256" key="5">
    <source>
        <dbReference type="ARBA" id="ARBA00022801"/>
    </source>
</evidence>
<feature type="signal peptide" evidence="9">
    <location>
        <begin position="1"/>
        <end position="31"/>
    </location>
</feature>
<dbReference type="PANTHER" id="PTHR47466">
    <property type="match status" value="1"/>
</dbReference>
<accession>A0AAU8FIB1</accession>
<dbReference type="GO" id="GO:0008237">
    <property type="term" value="F:metallopeptidase activity"/>
    <property type="evidence" value="ECO:0007669"/>
    <property type="project" value="UniProtKB-KW"/>
</dbReference>
<keyword evidence="2" id="KW-0645">Protease</keyword>
<evidence type="ECO:0000259" key="12">
    <source>
        <dbReference type="Pfam" id="PF19081"/>
    </source>
</evidence>
<keyword evidence="5" id="KW-0378">Hydrolase</keyword>
<dbReference type="PANTHER" id="PTHR47466:SF1">
    <property type="entry name" value="METALLOPROTEASE MEP1 (AFU_ORTHOLOGUE AFUA_1G07730)-RELATED"/>
    <property type="match status" value="1"/>
</dbReference>
<dbReference type="EMBL" id="CP159289">
    <property type="protein sequence ID" value="XCH23713.1"/>
    <property type="molecule type" value="Genomic_DNA"/>
</dbReference>
<feature type="domain" description="Peptidase M43 pregnancy-associated plasma-A" evidence="10">
    <location>
        <begin position="178"/>
        <end position="329"/>
    </location>
</feature>
<protein>
    <submittedName>
        <fullName evidence="13">M43 family zinc metalloprotease</fullName>
    </submittedName>
</protein>
<dbReference type="InterPro" id="IPR044023">
    <property type="entry name" value="Ig_7"/>
</dbReference>
<dbReference type="InterPro" id="IPR026444">
    <property type="entry name" value="Secre_tail"/>
</dbReference>
<feature type="domain" description="Secretion system C-terminal sorting" evidence="11">
    <location>
        <begin position="529"/>
        <end position="593"/>
    </location>
</feature>
<evidence type="ECO:0000256" key="4">
    <source>
        <dbReference type="ARBA" id="ARBA00022729"/>
    </source>
</evidence>
<evidence type="ECO:0000259" key="10">
    <source>
        <dbReference type="Pfam" id="PF05572"/>
    </source>
</evidence>
<evidence type="ECO:0000256" key="2">
    <source>
        <dbReference type="ARBA" id="ARBA00022670"/>
    </source>
</evidence>
<evidence type="ECO:0000256" key="9">
    <source>
        <dbReference type="SAM" id="SignalP"/>
    </source>
</evidence>
<feature type="chain" id="PRO_5043414676" evidence="9">
    <location>
        <begin position="32"/>
        <end position="596"/>
    </location>
</feature>
<dbReference type="InterPro" id="IPR008754">
    <property type="entry name" value="Peptidase_M43"/>
</dbReference>
<sequence length="596" mass="65157">MKNITKLPPVVACCVVIATVLWLPESASLYAQQSTAAACLTTSRHQLSKSGKQIFDIAQKRLNAYLASTKTNRTNAPDEPVHTIPVVVHILEPEGRSLLTDFQVHEGIAELNKAFRNQLPESDGVDTGIQFQLAVRTPDCSATTGINRVYPNNPNYTLYGVTSAGGPGLPYDQVYPMSYWNNLEYYNIWVVNFMDQGAALAAYPTGAYSPFDGTMITASYFTTKILPHELGHALFLGHTFARAIGGGDLDLIECPQNSNCAEQGDYICDTEPVNQSSNYICFSNANPPNPCNNNAPYGTVLKNYMGYNTFGCQTQFTNDQRTRMRGALESLRTGLINSKGLDPVVTGQTIPQGISATLTATGCSGQIQWYDAPADGNHLGSGNSLTTPVLYESTTYYASCLRADCPSDARVAGLVTVGPGLPVHLVRFGAQVTEPNTVTLNWATSFETMHDYFDVESARDAKTFGKAGRVSAPFRVTSGISEYRFADTPEPPADIIYYRLKQVDTDGSYSYSKMVSVRMQEMQKITIGPNPAGNSISIAGVSRNWDIEVIDARGMIVQRLKNRFQIDSERLPAGLYVIRVNMENGHTVARKIIKSQ</sequence>
<dbReference type="Gene3D" id="3.40.390.10">
    <property type="entry name" value="Collagenase (Catalytic Domain)"/>
    <property type="match status" value="1"/>
</dbReference>
<feature type="domain" description="Ig-like" evidence="12">
    <location>
        <begin position="343"/>
        <end position="419"/>
    </location>
</feature>
<evidence type="ECO:0000256" key="1">
    <source>
        <dbReference type="ARBA" id="ARBA00008721"/>
    </source>
</evidence>
<dbReference type="Pfam" id="PF19081">
    <property type="entry name" value="Ig_7"/>
    <property type="match status" value="1"/>
</dbReference>
<evidence type="ECO:0000313" key="13">
    <source>
        <dbReference type="EMBL" id="XCH23713.1"/>
    </source>
</evidence>
<dbReference type="NCBIfam" id="TIGR04183">
    <property type="entry name" value="Por_Secre_tail"/>
    <property type="match status" value="1"/>
</dbReference>
<dbReference type="SUPFAM" id="SSF55486">
    <property type="entry name" value="Metalloproteases ('zincins'), catalytic domain"/>
    <property type="match status" value="1"/>
</dbReference>
<keyword evidence="4 9" id="KW-0732">Signal</keyword>
<keyword evidence="7 13" id="KW-0482">Metalloprotease</keyword>
<dbReference type="GO" id="GO:0006508">
    <property type="term" value="P:proteolysis"/>
    <property type="evidence" value="ECO:0007669"/>
    <property type="project" value="UniProtKB-KW"/>
</dbReference>
<dbReference type="RefSeq" id="WP_353719037.1">
    <property type="nucleotide sequence ID" value="NZ_CP159289.1"/>
</dbReference>
<organism evidence="13">
    <name type="scientific">Dyadobacter sp. 676</name>
    <dbReference type="NCBI Taxonomy" id="3088362"/>
    <lineage>
        <taxon>Bacteria</taxon>
        <taxon>Pseudomonadati</taxon>
        <taxon>Bacteroidota</taxon>
        <taxon>Cytophagia</taxon>
        <taxon>Cytophagales</taxon>
        <taxon>Spirosomataceae</taxon>
        <taxon>Dyadobacter</taxon>
    </lineage>
</organism>
<comment type="similarity">
    <text evidence="1">Belongs to the peptidase M43B family.</text>
</comment>
<evidence type="ECO:0000256" key="6">
    <source>
        <dbReference type="ARBA" id="ARBA00022833"/>
    </source>
</evidence>
<evidence type="ECO:0000256" key="7">
    <source>
        <dbReference type="ARBA" id="ARBA00023049"/>
    </source>
</evidence>
<keyword evidence="3" id="KW-0479">Metal-binding</keyword>
<gene>
    <name evidence="13" type="ORF">ABV298_25925</name>
</gene>
<dbReference type="Pfam" id="PF18962">
    <property type="entry name" value="Por_Secre_tail"/>
    <property type="match status" value="1"/>
</dbReference>
<keyword evidence="6" id="KW-0862">Zinc</keyword>
<evidence type="ECO:0000259" key="11">
    <source>
        <dbReference type="Pfam" id="PF18962"/>
    </source>
</evidence>
<evidence type="ECO:0000256" key="3">
    <source>
        <dbReference type="ARBA" id="ARBA00022723"/>
    </source>
</evidence>